<gene>
    <name evidence="1" type="ORF">DXH78_11595</name>
</gene>
<protein>
    <submittedName>
        <fullName evidence="1">Uncharacterized protein</fullName>
    </submittedName>
</protein>
<evidence type="ECO:0000313" key="2">
    <source>
        <dbReference type="Proteomes" id="UP000263993"/>
    </source>
</evidence>
<dbReference type="Proteomes" id="UP000263993">
    <property type="component" value="Unassembled WGS sequence"/>
</dbReference>
<dbReference type="OrthoDB" id="8456664at2"/>
<sequence>MPQSRIAERLLVHAGLCRRLAAASLDENLAAKFLRMASECAEAATGRGEADEQRSAPQR</sequence>
<evidence type="ECO:0000313" key="1">
    <source>
        <dbReference type="EMBL" id="RDV05150.1"/>
    </source>
</evidence>
<keyword evidence="2" id="KW-1185">Reference proteome</keyword>
<dbReference type="RefSeq" id="WP_115517177.1">
    <property type="nucleotide sequence ID" value="NZ_QRGO01000001.1"/>
</dbReference>
<accession>A0A371BC65</accession>
<reference evidence="2" key="1">
    <citation type="submission" date="2018-08" db="EMBL/GenBank/DDBJ databases">
        <authorList>
            <person name="Kim S.-J."/>
            <person name="Jung G.-Y."/>
        </authorList>
    </citation>
    <scope>NUCLEOTIDE SEQUENCE [LARGE SCALE GENOMIC DNA]</scope>
    <source>
        <strain evidence="2">GY_H</strain>
    </source>
</reference>
<organism evidence="1 2">
    <name type="scientific">Undibacter mobilis</name>
    <dbReference type="NCBI Taxonomy" id="2292256"/>
    <lineage>
        <taxon>Bacteria</taxon>
        <taxon>Pseudomonadati</taxon>
        <taxon>Pseudomonadota</taxon>
        <taxon>Alphaproteobacteria</taxon>
        <taxon>Hyphomicrobiales</taxon>
        <taxon>Nitrobacteraceae</taxon>
        <taxon>Undibacter</taxon>
    </lineage>
</organism>
<dbReference type="AlphaFoldDB" id="A0A371BC65"/>
<proteinExistence type="predicted"/>
<name>A0A371BC65_9BRAD</name>
<dbReference type="EMBL" id="QRGO01000001">
    <property type="protein sequence ID" value="RDV05150.1"/>
    <property type="molecule type" value="Genomic_DNA"/>
</dbReference>
<comment type="caution">
    <text evidence="1">The sequence shown here is derived from an EMBL/GenBank/DDBJ whole genome shotgun (WGS) entry which is preliminary data.</text>
</comment>